<evidence type="ECO:0000313" key="3">
    <source>
        <dbReference type="Proteomes" id="UP001597427"/>
    </source>
</evidence>
<dbReference type="PANTHER" id="PTHR39639">
    <property type="entry name" value="CHROMOSOME 16, WHOLE GENOME SHOTGUN SEQUENCE"/>
    <property type="match status" value="1"/>
</dbReference>
<dbReference type="Proteomes" id="UP001597427">
    <property type="component" value="Unassembled WGS sequence"/>
</dbReference>
<proteinExistence type="predicted"/>
<dbReference type="EMBL" id="JBHUMO010000037">
    <property type="protein sequence ID" value="MFD2728885.1"/>
    <property type="molecule type" value="Genomic_DNA"/>
</dbReference>
<gene>
    <name evidence="2" type="ORF">ACFSR0_05520</name>
</gene>
<accession>A0ABW5TJY8</accession>
<keyword evidence="3" id="KW-1185">Reference proteome</keyword>
<evidence type="ECO:0000313" key="2">
    <source>
        <dbReference type="EMBL" id="MFD2728885.1"/>
    </source>
</evidence>
<feature type="domain" description="GmrSD restriction endonucleases N-terminal" evidence="1">
    <location>
        <begin position="21"/>
        <end position="166"/>
    </location>
</feature>
<organism evidence="2 3">
    <name type="scientific">Enterococcus camelliae</name>
    <dbReference type="NCBI Taxonomy" id="453959"/>
    <lineage>
        <taxon>Bacteria</taxon>
        <taxon>Bacillati</taxon>
        <taxon>Bacillota</taxon>
        <taxon>Bacilli</taxon>
        <taxon>Lactobacillales</taxon>
        <taxon>Enterococcaceae</taxon>
        <taxon>Enterococcus</taxon>
    </lineage>
</organism>
<evidence type="ECO:0000259" key="1">
    <source>
        <dbReference type="Pfam" id="PF03235"/>
    </source>
</evidence>
<dbReference type="InterPro" id="IPR004919">
    <property type="entry name" value="GmrSD_N"/>
</dbReference>
<protein>
    <submittedName>
        <fullName evidence="2">DUF262 domain-containing protein</fullName>
    </submittedName>
</protein>
<reference evidence="3" key="1">
    <citation type="journal article" date="2019" name="Int. J. Syst. Evol. Microbiol.">
        <title>The Global Catalogue of Microorganisms (GCM) 10K type strain sequencing project: providing services to taxonomists for standard genome sequencing and annotation.</title>
        <authorList>
            <consortium name="The Broad Institute Genomics Platform"/>
            <consortium name="The Broad Institute Genome Sequencing Center for Infectious Disease"/>
            <person name="Wu L."/>
            <person name="Ma J."/>
        </authorList>
    </citation>
    <scope>NUCLEOTIDE SEQUENCE [LARGE SCALE GENOMIC DNA]</scope>
    <source>
        <strain evidence="3">TISTR 932</strain>
    </source>
</reference>
<dbReference type="RefSeq" id="WP_379980718.1">
    <property type="nucleotide sequence ID" value="NZ_JBHUMO010000037.1"/>
</dbReference>
<name>A0ABW5TJY8_9ENTE</name>
<sequence length="396" mass="46362">MPQLFSRNSQTVDLINEKVNKENLIIDTTYQRRKVWMPQDKVRLIETILLGYVIPEVYFWPAETDPSTGKTITHIVDGQQRIAAIIEFINDDFPLNEKYLLDGNIKSLYGGKRFTELTDEEKVKVWKYKIFVVDIDHEVSKEEIKQMFYRLNLTNYSLNSQEKLNSIESVFGDVSEALSQLDFWKDCRVFSAADARRMQDVRYCCSIYILANEGIVGQTDDKKITQYYTDYCGSFDESGELRKKVDQAIDIISSLLDKSTQSFLSKKAQLYTMFSVAFKMIENDLQVSQDIFGKFKLFVEAYNRFRNEYDLDFSQSDLSEINESIKKYKLASSEGINKVNNRVIRFEILYKICVESNNDIKEKLIEVAKCYRNKYDPQMVLFETLDKEDLDLLEEN</sequence>
<comment type="caution">
    <text evidence="2">The sequence shown here is derived from an EMBL/GenBank/DDBJ whole genome shotgun (WGS) entry which is preliminary data.</text>
</comment>
<dbReference type="Pfam" id="PF03235">
    <property type="entry name" value="GmrSD_N"/>
    <property type="match status" value="1"/>
</dbReference>
<dbReference type="PANTHER" id="PTHR39639:SF1">
    <property type="entry name" value="DUF262 DOMAIN-CONTAINING PROTEIN"/>
    <property type="match status" value="1"/>
</dbReference>